<dbReference type="InterPro" id="IPR050587">
    <property type="entry name" value="GNT1/Glycosyltrans_8"/>
</dbReference>
<keyword evidence="2" id="KW-1185">Reference proteome</keyword>
<comment type="caution">
    <text evidence="1">The sequence shown here is derived from an EMBL/GenBank/DDBJ whole genome shotgun (WGS) entry which is preliminary data.</text>
</comment>
<dbReference type="InterPro" id="IPR002495">
    <property type="entry name" value="Glyco_trans_8"/>
</dbReference>
<organism evidence="1 2">
    <name type="scientific">Hohenbuehelia grisea</name>
    <dbReference type="NCBI Taxonomy" id="104357"/>
    <lineage>
        <taxon>Eukaryota</taxon>
        <taxon>Fungi</taxon>
        <taxon>Dikarya</taxon>
        <taxon>Basidiomycota</taxon>
        <taxon>Agaricomycotina</taxon>
        <taxon>Agaricomycetes</taxon>
        <taxon>Agaricomycetidae</taxon>
        <taxon>Agaricales</taxon>
        <taxon>Pleurotineae</taxon>
        <taxon>Pleurotaceae</taxon>
        <taxon>Hohenbuehelia</taxon>
    </lineage>
</organism>
<gene>
    <name evidence="1" type="ORF">HGRIS_007774</name>
</gene>
<proteinExistence type="predicted"/>
<evidence type="ECO:0000313" key="2">
    <source>
        <dbReference type="Proteomes" id="UP001556367"/>
    </source>
</evidence>
<dbReference type="InterPro" id="IPR029044">
    <property type="entry name" value="Nucleotide-diphossugar_trans"/>
</dbReference>
<dbReference type="Pfam" id="PF01501">
    <property type="entry name" value="Glyco_transf_8"/>
    <property type="match status" value="1"/>
</dbReference>
<dbReference type="PANTHER" id="PTHR11183">
    <property type="entry name" value="GLYCOGENIN SUBFAMILY MEMBER"/>
    <property type="match status" value="1"/>
</dbReference>
<dbReference type="SUPFAM" id="SSF53448">
    <property type="entry name" value="Nucleotide-diphospho-sugar transferases"/>
    <property type="match status" value="1"/>
</dbReference>
<protein>
    <recommendedName>
        <fullName evidence="3">Galactinol synthase</fullName>
    </recommendedName>
</protein>
<dbReference type="Gene3D" id="3.90.550.10">
    <property type="entry name" value="Spore Coat Polysaccharide Biosynthesis Protein SpsA, Chain A"/>
    <property type="match status" value="1"/>
</dbReference>
<dbReference type="Proteomes" id="UP001556367">
    <property type="component" value="Unassembled WGS sequence"/>
</dbReference>
<dbReference type="EMBL" id="JASNQZ010000011">
    <property type="protein sequence ID" value="KAL0951034.1"/>
    <property type="molecule type" value="Genomic_DNA"/>
</dbReference>
<reference evidence="2" key="1">
    <citation type="submission" date="2024-06" db="EMBL/GenBank/DDBJ databases">
        <title>Multi-omics analyses provide insights into the biosynthesis of the anticancer antibiotic pleurotin in Hohenbuehelia grisea.</title>
        <authorList>
            <person name="Weaver J.A."/>
            <person name="Alberti F."/>
        </authorList>
    </citation>
    <scope>NUCLEOTIDE SEQUENCE [LARGE SCALE GENOMIC DNA]</scope>
    <source>
        <strain evidence="2">T-177</strain>
    </source>
</reference>
<sequence length="307" mass="35073">MVVAAYVTLLTKASYLAGTLVVEDSLKAVGSKYPLVVMIPPTLPEDVKSVLRKRNIQVVNIDYLEPEENAHTLAAHDERFKDTWTKLRAFELTAYERVVLMDSDMIVLRNMDELLEMDLPKDWIAAAHACACNPRKLAHYPADWIPANCAHTAVTGPTDPPSAITTDSPRPYSLLNSGLVVINPSTELADAIKRYLYTSPEVATFSFPDQDLLAAFFKGKWKPLHWYYNALKTLRVIHKQLWRDEEIRCLHYILHDKPWHSRPGPPGTGDDYEEMSRWWWEKYEKVAAELKESDVEGWRLVNTSVAH</sequence>
<name>A0ABR3J5W1_9AGAR</name>
<evidence type="ECO:0008006" key="3">
    <source>
        <dbReference type="Google" id="ProtNLM"/>
    </source>
</evidence>
<evidence type="ECO:0000313" key="1">
    <source>
        <dbReference type="EMBL" id="KAL0951034.1"/>
    </source>
</evidence>
<accession>A0ABR3J5W1</accession>
<dbReference type="CDD" id="cd02537">
    <property type="entry name" value="GT8_Glycogenin"/>
    <property type="match status" value="1"/>
</dbReference>